<reference evidence="3" key="2">
    <citation type="submission" date="2025-08" db="UniProtKB">
        <authorList>
            <consortium name="Ensembl"/>
        </authorList>
    </citation>
    <scope>IDENTIFICATION</scope>
</reference>
<evidence type="ECO:0000256" key="1">
    <source>
        <dbReference type="SAM" id="MobiDB-lite"/>
    </source>
</evidence>
<feature type="compositionally biased region" description="Polar residues" evidence="1">
    <location>
        <begin position="1"/>
        <end position="17"/>
    </location>
</feature>
<accession>A0A493SWE8</accession>
<evidence type="ECO:0000256" key="2">
    <source>
        <dbReference type="SAM" id="Phobius"/>
    </source>
</evidence>
<evidence type="ECO:0008006" key="5">
    <source>
        <dbReference type="Google" id="ProtNLM"/>
    </source>
</evidence>
<reference evidence="3" key="3">
    <citation type="submission" date="2025-09" db="UniProtKB">
        <authorList>
            <consortium name="Ensembl"/>
        </authorList>
    </citation>
    <scope>IDENTIFICATION</scope>
</reference>
<dbReference type="STRING" id="8840.ENSAPLP00000017823"/>
<keyword evidence="2" id="KW-0812">Transmembrane</keyword>
<protein>
    <recommendedName>
        <fullName evidence="5">Equilibrative nucleoside transporter 3</fullName>
    </recommendedName>
</protein>
<proteinExistence type="predicted"/>
<reference evidence="4" key="1">
    <citation type="submission" date="2017-10" db="EMBL/GenBank/DDBJ databases">
        <title>A new Pekin duck reference genome.</title>
        <authorList>
            <person name="Hou Z.-C."/>
            <person name="Zhou Z.-K."/>
            <person name="Zhu F."/>
            <person name="Hou S.-S."/>
        </authorList>
    </citation>
    <scope>NUCLEOTIDE SEQUENCE [LARGE SCALE GENOMIC DNA]</scope>
</reference>
<keyword evidence="2" id="KW-0472">Membrane</keyword>
<keyword evidence="2" id="KW-1133">Transmembrane helix</keyword>
<feature type="transmembrane region" description="Helical" evidence="2">
    <location>
        <begin position="46"/>
        <end position="66"/>
    </location>
</feature>
<dbReference type="AlphaFoldDB" id="A0A493SWE8"/>
<dbReference type="GeneTree" id="ENSGT00960000188766"/>
<evidence type="ECO:0000313" key="3">
    <source>
        <dbReference type="Ensembl" id="ENSAPLP00000017823.1"/>
    </source>
</evidence>
<feature type="region of interest" description="Disordered" evidence="1">
    <location>
        <begin position="1"/>
        <end position="43"/>
    </location>
</feature>
<organism evidence="3 4">
    <name type="scientific">Anas platyrhynchos platyrhynchos</name>
    <name type="common">Northern mallard</name>
    <dbReference type="NCBI Taxonomy" id="8840"/>
    <lineage>
        <taxon>Eukaryota</taxon>
        <taxon>Metazoa</taxon>
        <taxon>Chordata</taxon>
        <taxon>Craniata</taxon>
        <taxon>Vertebrata</taxon>
        <taxon>Euteleostomi</taxon>
        <taxon>Archelosauria</taxon>
        <taxon>Archosauria</taxon>
        <taxon>Dinosauria</taxon>
        <taxon>Saurischia</taxon>
        <taxon>Theropoda</taxon>
        <taxon>Coelurosauria</taxon>
        <taxon>Aves</taxon>
        <taxon>Neognathae</taxon>
        <taxon>Galloanserae</taxon>
        <taxon>Anseriformes</taxon>
        <taxon>Anatidae</taxon>
        <taxon>Anatinae</taxon>
        <taxon>Anas</taxon>
    </lineage>
</organism>
<name>A0A493SWE8_ANAPP</name>
<keyword evidence="4" id="KW-1185">Reference proteome</keyword>
<dbReference type="Ensembl" id="ENSAPLT00000041815.1">
    <property type="protein sequence ID" value="ENSAPLP00000017823.1"/>
    <property type="gene ID" value="ENSAPLG00000021128.1"/>
</dbReference>
<evidence type="ECO:0000313" key="4">
    <source>
        <dbReference type="Proteomes" id="UP000016666"/>
    </source>
</evidence>
<dbReference type="Proteomes" id="UP000016666">
    <property type="component" value="Unassembled WGS sequence"/>
</dbReference>
<sequence>KSAVNTQTFRHAKTTASAFPPDDEPLLEEPSVNRPGGRKPGEHPNGVYVIFFLLGIGSLLPWNFFITAKHYWAYKLQNCSEQAGRAPSDLRSFAILRSSCWPEKRP</sequence>